<dbReference type="AlphaFoldDB" id="J8TZ03"/>
<keyword evidence="1" id="KW-0996">Nickel insertion</keyword>
<dbReference type="Gene3D" id="1.10.4190.10">
    <property type="entry name" value="Urease accessory protein UreF"/>
    <property type="match status" value="1"/>
</dbReference>
<dbReference type="GeneID" id="25983551"/>
<evidence type="ECO:0000256" key="3">
    <source>
        <dbReference type="ARBA" id="ARBA00046339"/>
    </source>
</evidence>
<dbReference type="InterPro" id="IPR038277">
    <property type="entry name" value="UreF_sf"/>
</dbReference>
<dbReference type="Proteomes" id="UP000002748">
    <property type="component" value="Unassembled WGS sequence"/>
</dbReference>
<dbReference type="RefSeq" id="XP_014184353.1">
    <property type="nucleotide sequence ID" value="XM_014328878.1"/>
</dbReference>
<dbReference type="EMBL" id="ALBS01000009">
    <property type="protein sequence ID" value="EJT53030.1"/>
    <property type="molecule type" value="Genomic_DNA"/>
</dbReference>
<proteinExistence type="inferred from homology"/>
<evidence type="ECO:0000313" key="5">
    <source>
        <dbReference type="Proteomes" id="UP000002748"/>
    </source>
</evidence>
<reference evidence="4 5" key="1">
    <citation type="journal article" date="2012" name="Eukaryot. Cell">
        <title>Draft genome sequence of CBS 2479, the standard type strain of Trichosporon asahii.</title>
        <authorList>
            <person name="Yang R.Y."/>
            <person name="Li H.T."/>
            <person name="Zhu H."/>
            <person name="Zhou G.P."/>
            <person name="Wang M."/>
            <person name="Wang L."/>
        </authorList>
    </citation>
    <scope>NUCLEOTIDE SEQUENCE [LARGE SCALE GENOMIC DNA]</scope>
    <source>
        <strain evidence="5">ATCC 90039 / CBS 2479 / JCM 2466 / KCTC 7840 / NCYC 2677 / UAMH 7654</strain>
    </source>
</reference>
<sequence>MIGIQLTFSGALPSGAAPSLCATRHNVKADEYDEAEIDDILAHIAQLSGTDSGKDTFAARRRHGPTSAAASNVTTPTVRFVKYELDNFHNSTGYYLRHAYAVVSAYLAEFREGEDAATTEKREAATVEALVALDAEQESTLLSQVQRRASKTQGVALLTLYGRGLAPPPSFFNSPPSASLTHVSEAKEEAKKSLISSFKLRVRRGKSHGHLSLCFGVLCALLEISPATAHHVYLFTHLRSILSAGVRLNLIGPYLSTQVLSWDGRRIIDDTHDVRRPWDCAAPVDPVDAAFSAVQNPISSEKQANGVPNGEDKLDDAKPAQAELDGDKKPTQAELAAAEEKEVQMKEEAKKQPEDIWAWAKTCEAGPCTTWPLIEILTSRHDLQHSRIFNS</sequence>
<dbReference type="HOGENOM" id="CLU_877688_0_0_1"/>
<dbReference type="Pfam" id="PF01730">
    <property type="entry name" value="UreF"/>
    <property type="match status" value="1"/>
</dbReference>
<organism evidence="4 5">
    <name type="scientific">Trichosporon asahii var. asahii (strain ATCC 90039 / CBS 2479 / JCM 2466 / KCTC 7840 / NBRC 103889/ NCYC 2677 / UAMH 7654)</name>
    <name type="common">Yeast</name>
    <dbReference type="NCBI Taxonomy" id="1186058"/>
    <lineage>
        <taxon>Eukaryota</taxon>
        <taxon>Fungi</taxon>
        <taxon>Dikarya</taxon>
        <taxon>Basidiomycota</taxon>
        <taxon>Agaricomycotina</taxon>
        <taxon>Tremellomycetes</taxon>
        <taxon>Trichosporonales</taxon>
        <taxon>Trichosporonaceae</taxon>
        <taxon>Trichosporon</taxon>
    </lineage>
</organism>
<dbReference type="GO" id="GO:0016151">
    <property type="term" value="F:nickel cation binding"/>
    <property type="evidence" value="ECO:0007669"/>
    <property type="project" value="InterPro"/>
</dbReference>
<comment type="similarity">
    <text evidence="3">Belongs to the UreF family.</text>
</comment>
<gene>
    <name evidence="4" type="ORF">A1Q1_00037</name>
</gene>
<accession>J8TZ03</accession>
<evidence type="ECO:0000256" key="2">
    <source>
        <dbReference type="ARBA" id="ARBA00023186"/>
    </source>
</evidence>
<protein>
    <submittedName>
        <fullName evidence="4">Uncharacterized protein</fullName>
    </submittedName>
</protein>
<dbReference type="KEGG" id="tasa:A1Q1_00037"/>
<name>J8TZ03_TRIAS</name>
<comment type="caution">
    <text evidence="4">The sequence shown here is derived from an EMBL/GenBank/DDBJ whole genome shotgun (WGS) entry which is preliminary data.</text>
</comment>
<dbReference type="OrthoDB" id="2550922at2759"/>
<dbReference type="PANTHER" id="PTHR33620">
    <property type="entry name" value="UREASE ACCESSORY PROTEIN F"/>
    <property type="match status" value="1"/>
</dbReference>
<dbReference type="PANTHER" id="PTHR33620:SF1">
    <property type="entry name" value="UREASE ACCESSORY PROTEIN F"/>
    <property type="match status" value="1"/>
</dbReference>
<evidence type="ECO:0000313" key="4">
    <source>
        <dbReference type="EMBL" id="EJT53030.1"/>
    </source>
</evidence>
<dbReference type="VEuPathDB" id="FungiDB:A1Q1_00037"/>
<evidence type="ECO:0000256" key="1">
    <source>
        <dbReference type="ARBA" id="ARBA00022988"/>
    </source>
</evidence>
<keyword evidence="2" id="KW-0143">Chaperone</keyword>
<dbReference type="InterPro" id="IPR002639">
    <property type="entry name" value="UreF"/>
</dbReference>